<evidence type="ECO:0000313" key="3">
    <source>
        <dbReference type="Proteomes" id="UP000325313"/>
    </source>
</evidence>
<comment type="caution">
    <text evidence="2">The sequence shown here is derived from an EMBL/GenBank/DDBJ whole genome shotgun (WGS) entry which is preliminary data.</text>
</comment>
<accession>A0A5B0RPY8</accession>
<sequence length="94" mass="10581">MTVKREKKGQLTANQPKPKNKRHTQQNDIHPSAIDNRQSRTEQPIGACTIDSDSHRPLSRFLSSIYSPFIPRCIRLAAASCLKSIVSLPRSERA</sequence>
<reference evidence="2 3" key="1">
    <citation type="submission" date="2019-05" db="EMBL/GenBank/DDBJ databases">
        <title>Emergence of the Ug99 lineage of the wheat stem rust pathogen through somatic hybridization.</title>
        <authorList>
            <person name="Li F."/>
            <person name="Upadhyaya N.M."/>
            <person name="Sperschneider J."/>
            <person name="Matny O."/>
            <person name="Nguyen-Phuc H."/>
            <person name="Mago R."/>
            <person name="Raley C."/>
            <person name="Miller M.E."/>
            <person name="Silverstein K.A.T."/>
            <person name="Henningsen E."/>
            <person name="Hirsch C.D."/>
            <person name="Visser B."/>
            <person name="Pretorius Z.A."/>
            <person name="Steffenson B.J."/>
            <person name="Schwessinger B."/>
            <person name="Dodds P.N."/>
            <person name="Figueroa M."/>
        </authorList>
    </citation>
    <scope>NUCLEOTIDE SEQUENCE [LARGE SCALE GENOMIC DNA]</scope>
    <source>
        <strain evidence="2 3">Ug99</strain>
    </source>
</reference>
<gene>
    <name evidence="2" type="ORF">PGTUg99_036688</name>
</gene>
<dbReference type="AlphaFoldDB" id="A0A5B0RPY8"/>
<name>A0A5B0RPY8_PUCGR</name>
<dbReference type="Proteomes" id="UP000325313">
    <property type="component" value="Unassembled WGS sequence"/>
</dbReference>
<proteinExistence type="predicted"/>
<evidence type="ECO:0000256" key="1">
    <source>
        <dbReference type="SAM" id="MobiDB-lite"/>
    </source>
</evidence>
<feature type="region of interest" description="Disordered" evidence="1">
    <location>
        <begin position="1"/>
        <end position="50"/>
    </location>
</feature>
<dbReference type="EMBL" id="VDEP01000169">
    <property type="protein sequence ID" value="KAA1127439.1"/>
    <property type="molecule type" value="Genomic_DNA"/>
</dbReference>
<evidence type="ECO:0000313" key="2">
    <source>
        <dbReference type="EMBL" id="KAA1127439.1"/>
    </source>
</evidence>
<protein>
    <submittedName>
        <fullName evidence="2">Uncharacterized protein</fullName>
    </submittedName>
</protein>
<organism evidence="2 3">
    <name type="scientific">Puccinia graminis f. sp. tritici</name>
    <dbReference type="NCBI Taxonomy" id="56615"/>
    <lineage>
        <taxon>Eukaryota</taxon>
        <taxon>Fungi</taxon>
        <taxon>Dikarya</taxon>
        <taxon>Basidiomycota</taxon>
        <taxon>Pucciniomycotina</taxon>
        <taxon>Pucciniomycetes</taxon>
        <taxon>Pucciniales</taxon>
        <taxon>Pucciniaceae</taxon>
        <taxon>Puccinia</taxon>
    </lineage>
</organism>